<organism evidence="2 3">
    <name type="scientific">Penstemon smallii</name>
    <dbReference type="NCBI Taxonomy" id="265156"/>
    <lineage>
        <taxon>Eukaryota</taxon>
        <taxon>Viridiplantae</taxon>
        <taxon>Streptophyta</taxon>
        <taxon>Embryophyta</taxon>
        <taxon>Tracheophyta</taxon>
        <taxon>Spermatophyta</taxon>
        <taxon>Magnoliopsida</taxon>
        <taxon>eudicotyledons</taxon>
        <taxon>Gunneridae</taxon>
        <taxon>Pentapetalae</taxon>
        <taxon>asterids</taxon>
        <taxon>lamiids</taxon>
        <taxon>Lamiales</taxon>
        <taxon>Plantaginaceae</taxon>
        <taxon>Cheloneae</taxon>
        <taxon>Penstemon</taxon>
    </lineage>
</organism>
<dbReference type="InterPro" id="IPR002083">
    <property type="entry name" value="MATH/TRAF_dom"/>
</dbReference>
<dbReference type="SMART" id="SM00061">
    <property type="entry name" value="MATH"/>
    <property type="match status" value="1"/>
</dbReference>
<reference evidence="2 3" key="1">
    <citation type="submission" date="2024-12" db="EMBL/GenBank/DDBJ databases">
        <title>The unique morphological basis and parallel evolutionary history of personate flowers in Penstemon.</title>
        <authorList>
            <person name="Depatie T.H."/>
            <person name="Wessinger C.A."/>
        </authorList>
    </citation>
    <scope>NUCLEOTIDE SEQUENCE [LARGE SCALE GENOMIC DNA]</scope>
    <source>
        <strain evidence="2">WTNN_2</strain>
        <tissue evidence="2">Leaf</tissue>
    </source>
</reference>
<dbReference type="AlphaFoldDB" id="A0ABD3SLH2"/>
<dbReference type="CDD" id="cd00121">
    <property type="entry name" value="MATH"/>
    <property type="match status" value="2"/>
</dbReference>
<dbReference type="Gene3D" id="2.60.210.10">
    <property type="entry name" value="Apoptosis, Tumor Necrosis Factor Receptor Associated Protein 2, Chain A"/>
    <property type="match status" value="2"/>
</dbReference>
<feature type="domain" description="MATH" evidence="1">
    <location>
        <begin position="175"/>
        <end position="300"/>
    </location>
</feature>
<accession>A0ABD3SLH2</accession>
<dbReference type="EMBL" id="JBJXBP010000006">
    <property type="protein sequence ID" value="KAL3825424.1"/>
    <property type="molecule type" value="Genomic_DNA"/>
</dbReference>
<evidence type="ECO:0000313" key="3">
    <source>
        <dbReference type="Proteomes" id="UP001634393"/>
    </source>
</evidence>
<dbReference type="Pfam" id="PF22486">
    <property type="entry name" value="MATH_2"/>
    <property type="match status" value="2"/>
</dbReference>
<evidence type="ECO:0000259" key="1">
    <source>
        <dbReference type="PROSITE" id="PS50144"/>
    </source>
</evidence>
<dbReference type="PROSITE" id="PS50144">
    <property type="entry name" value="MATH"/>
    <property type="match status" value="2"/>
</dbReference>
<comment type="caution">
    <text evidence="2">The sequence shown here is derived from an EMBL/GenBank/DDBJ whole genome shotgun (WGS) entry which is preliminary data.</text>
</comment>
<proteinExistence type="predicted"/>
<dbReference type="PANTHER" id="PTHR46162">
    <property type="entry name" value="TRAF-LIKE FAMILY PROTEIN"/>
    <property type="match status" value="1"/>
</dbReference>
<evidence type="ECO:0000313" key="2">
    <source>
        <dbReference type="EMBL" id="KAL3825424.1"/>
    </source>
</evidence>
<dbReference type="Proteomes" id="UP001634393">
    <property type="component" value="Unassembled WGS sequence"/>
</dbReference>
<sequence length="311" mass="36363">MDLIKQNKDNDEVSVETRDAAPSHFLFKIENFSSSTPHHIHKYESTEFSAGEYKWRLIFNFNDGDNIAVNLAVSDTSSLPTRWEINAVFSIFLYNQKSNKFYSIRWRCVPLSGRARRFHALKQEWGFPKFISKKSLMDQSNGYLVNDNCVFGAEVFVINIQSAFECLSISKDGKPYEQCWKIPKFSQLGNEWVSEDFLTGDHKWYMKVYPRGNRDAKDHNISIYLYLVDSIRSPFRNVMTNFTFRIKDQKNGKHYITYYIKWFTRSGEAWGWSKFMSITDMNDPNKGFIVDDCCVLEVEILVQAVSHSLIT</sequence>
<protein>
    <recommendedName>
        <fullName evidence="1">MATH domain-containing protein</fullName>
    </recommendedName>
</protein>
<dbReference type="PANTHER" id="PTHR46162:SF20">
    <property type="entry name" value="UBIQUITIN CARBOXYL-TERMINAL HYDROLASE 7-LIKE ISOFORM X1"/>
    <property type="match status" value="1"/>
</dbReference>
<name>A0ABD3SLH2_9LAMI</name>
<keyword evidence="3" id="KW-1185">Reference proteome</keyword>
<gene>
    <name evidence="2" type="ORF">ACJIZ3_021453</name>
</gene>
<dbReference type="InterPro" id="IPR008974">
    <property type="entry name" value="TRAF-like"/>
</dbReference>
<feature type="domain" description="MATH" evidence="1">
    <location>
        <begin position="22"/>
        <end position="155"/>
    </location>
</feature>
<dbReference type="SUPFAM" id="SSF49599">
    <property type="entry name" value="TRAF domain-like"/>
    <property type="match status" value="2"/>
</dbReference>